<feature type="domain" description="MAM" evidence="6">
    <location>
        <begin position="1968"/>
        <end position="2131"/>
    </location>
</feature>
<feature type="domain" description="MAM" evidence="6">
    <location>
        <begin position="4998"/>
        <end position="5166"/>
    </location>
</feature>
<dbReference type="CDD" id="cd00112">
    <property type="entry name" value="LDLa"/>
    <property type="match status" value="4"/>
</dbReference>
<dbReference type="CDD" id="cd06263">
    <property type="entry name" value="MAM"/>
    <property type="match status" value="28"/>
</dbReference>
<feature type="domain" description="MAM" evidence="6">
    <location>
        <begin position="2133"/>
        <end position="2298"/>
    </location>
</feature>
<feature type="domain" description="MAM" evidence="6">
    <location>
        <begin position="915"/>
        <end position="1076"/>
    </location>
</feature>
<evidence type="ECO:0000256" key="2">
    <source>
        <dbReference type="ARBA" id="ARBA00023157"/>
    </source>
</evidence>
<feature type="domain" description="MAM" evidence="6">
    <location>
        <begin position="1433"/>
        <end position="1609"/>
    </location>
</feature>
<dbReference type="FunFam" id="2.60.120.200:FF:000182">
    <property type="entry name" value="MAM and LDL-receptor class A domain-containing protein 1"/>
    <property type="match status" value="2"/>
</dbReference>
<feature type="domain" description="MAM" evidence="6">
    <location>
        <begin position="205"/>
        <end position="375"/>
    </location>
</feature>
<feature type="domain" description="MAM" evidence="6">
    <location>
        <begin position="2652"/>
        <end position="2816"/>
    </location>
</feature>
<dbReference type="PANTHER" id="PTHR23282">
    <property type="entry name" value="APICAL ENDOSOMAL GLYCOPROTEIN PRECURSOR"/>
    <property type="match status" value="1"/>
</dbReference>
<dbReference type="InterPro" id="IPR023415">
    <property type="entry name" value="LDLR_class-A_CS"/>
</dbReference>
<evidence type="ECO:0000256" key="1">
    <source>
        <dbReference type="ARBA" id="ARBA00022737"/>
    </source>
</evidence>
<dbReference type="InterPro" id="IPR036055">
    <property type="entry name" value="LDL_receptor-like_sf"/>
</dbReference>
<feature type="disulfide bond" evidence="3">
    <location>
        <begin position="5501"/>
        <end position="5519"/>
    </location>
</feature>
<feature type="domain" description="MAM" evidence="6">
    <location>
        <begin position="3334"/>
        <end position="3495"/>
    </location>
</feature>
<feature type="domain" description="MAM" evidence="6">
    <location>
        <begin position="2831"/>
        <end position="2993"/>
    </location>
</feature>
<dbReference type="Gene3D" id="4.10.400.10">
    <property type="entry name" value="Low-density Lipoprotein Receptor"/>
    <property type="match status" value="4"/>
</dbReference>
<feature type="domain" description="MAM" evidence="6">
    <location>
        <begin position="4076"/>
        <end position="4239"/>
    </location>
</feature>
<feature type="domain" description="MAM" evidence="6">
    <location>
        <begin position="3874"/>
        <end position="4031"/>
    </location>
</feature>
<comment type="caution">
    <text evidence="3">Lacks conserved residue(s) required for the propagation of feature annotation.</text>
</comment>
<feature type="disulfide bond" evidence="3">
    <location>
        <begin position="4038"/>
        <end position="4050"/>
    </location>
</feature>
<dbReference type="EMBL" id="CAJNOR010000178">
    <property type="protein sequence ID" value="CAF0829254.1"/>
    <property type="molecule type" value="Genomic_DNA"/>
</dbReference>
<feature type="disulfide bond" evidence="3">
    <location>
        <begin position="3858"/>
        <end position="3873"/>
    </location>
</feature>
<feature type="signal peptide" evidence="5">
    <location>
        <begin position="1"/>
        <end position="18"/>
    </location>
</feature>
<dbReference type="PROSITE" id="PS00740">
    <property type="entry name" value="MAM_1"/>
    <property type="match status" value="1"/>
</dbReference>
<dbReference type="Pfam" id="PF00629">
    <property type="entry name" value="MAM"/>
    <property type="match status" value="31"/>
</dbReference>
<evidence type="ECO:0000313" key="7">
    <source>
        <dbReference type="EMBL" id="CAF0829254.1"/>
    </source>
</evidence>
<feature type="domain" description="MAM" evidence="6">
    <location>
        <begin position="4812"/>
        <end position="4977"/>
    </location>
</feature>
<dbReference type="InterPro" id="IPR051560">
    <property type="entry name" value="MAM_domain-containing"/>
</dbReference>
<feature type="domain" description="MAM" evidence="6">
    <location>
        <begin position="1269"/>
        <end position="1430"/>
    </location>
</feature>
<feature type="domain" description="MAM" evidence="6">
    <location>
        <begin position="5168"/>
        <end position="5327"/>
    </location>
</feature>
<feature type="domain" description="MAM" evidence="6">
    <location>
        <begin position="4659"/>
        <end position="4810"/>
    </location>
</feature>
<dbReference type="PROSITE" id="PS50068">
    <property type="entry name" value="LDLRA_2"/>
    <property type="match status" value="4"/>
</dbReference>
<evidence type="ECO:0000256" key="3">
    <source>
        <dbReference type="PROSITE-ProRule" id="PRU00124"/>
    </source>
</evidence>
<feature type="domain" description="MAM" evidence="6">
    <location>
        <begin position="1803"/>
        <end position="1964"/>
    </location>
</feature>
<feature type="disulfide bond" evidence="3">
    <location>
        <begin position="4045"/>
        <end position="4063"/>
    </location>
</feature>
<dbReference type="SMART" id="SM00137">
    <property type="entry name" value="MAM"/>
    <property type="match status" value="30"/>
</dbReference>
<dbReference type="PRINTS" id="PR00020">
    <property type="entry name" value="MAMDOMAIN"/>
</dbReference>
<keyword evidence="2 3" id="KW-1015">Disulfide bond</keyword>
<dbReference type="Proteomes" id="UP000663828">
    <property type="component" value="Unassembled WGS sequence"/>
</dbReference>
<feature type="domain" description="MAM" evidence="6">
    <location>
        <begin position="5329"/>
        <end position="5491"/>
    </location>
</feature>
<dbReference type="InterPro" id="IPR000998">
    <property type="entry name" value="MAM_dom"/>
</dbReference>
<dbReference type="Pfam" id="PF00057">
    <property type="entry name" value="Ldl_recept_a"/>
    <property type="match status" value="1"/>
</dbReference>
<evidence type="ECO:0000259" key="6">
    <source>
        <dbReference type="PROSITE" id="PS50060"/>
    </source>
</evidence>
<keyword evidence="1" id="KW-0677">Repeat</keyword>
<feature type="domain" description="MAM" evidence="6">
    <location>
        <begin position="381"/>
        <end position="545"/>
    </location>
</feature>
<name>A0A813UM67_ADIRI</name>
<dbReference type="SMART" id="SM00192">
    <property type="entry name" value="LDLa"/>
    <property type="match status" value="4"/>
</dbReference>
<reference evidence="7" key="1">
    <citation type="submission" date="2021-02" db="EMBL/GenBank/DDBJ databases">
        <authorList>
            <person name="Nowell W R."/>
        </authorList>
    </citation>
    <scope>NUCLEOTIDE SEQUENCE</scope>
</reference>
<dbReference type="PRINTS" id="PR00261">
    <property type="entry name" value="LDLRECEPTOR"/>
</dbReference>
<evidence type="ECO:0000256" key="5">
    <source>
        <dbReference type="SAM" id="SignalP"/>
    </source>
</evidence>
<feature type="domain" description="MAM" evidence="6">
    <location>
        <begin position="3497"/>
        <end position="3660"/>
    </location>
</feature>
<feature type="chain" id="PRO_5032781627" description="MAM domain-containing protein" evidence="5">
    <location>
        <begin position="19"/>
        <end position="5545"/>
    </location>
</feature>
<feature type="domain" description="MAM" evidence="6">
    <location>
        <begin position="4299"/>
        <end position="4478"/>
    </location>
</feature>
<keyword evidence="8" id="KW-1185">Reference proteome</keyword>
<protein>
    <recommendedName>
        <fullName evidence="6">MAM domain-containing protein</fullName>
    </recommendedName>
</protein>
<feature type="non-terminal residue" evidence="7">
    <location>
        <position position="5545"/>
    </location>
</feature>
<feature type="domain" description="MAM" evidence="6">
    <location>
        <begin position="2327"/>
        <end position="2480"/>
    </location>
</feature>
<feature type="compositionally biased region" description="Low complexity" evidence="4">
    <location>
        <begin position="171"/>
        <end position="188"/>
    </location>
</feature>
<feature type="disulfide bond" evidence="3">
    <location>
        <begin position="5513"/>
        <end position="5528"/>
    </location>
</feature>
<feature type="disulfide bond" evidence="3">
    <location>
        <begin position="3846"/>
        <end position="3864"/>
    </location>
</feature>
<dbReference type="InterPro" id="IPR013320">
    <property type="entry name" value="ConA-like_dom_sf"/>
</dbReference>
<feature type="domain" description="MAM" evidence="6">
    <location>
        <begin position="547"/>
        <end position="711"/>
    </location>
</feature>
<dbReference type="PANTHER" id="PTHR23282:SF101">
    <property type="entry name" value="MAM DOMAIN-CONTAINING PROTEIN"/>
    <property type="match status" value="1"/>
</dbReference>
<comment type="caution">
    <text evidence="7">The sequence shown here is derived from an EMBL/GenBank/DDBJ whole genome shotgun (WGS) entry which is preliminary data.</text>
</comment>
<feature type="domain" description="MAM" evidence="6">
    <location>
        <begin position="28"/>
        <end position="172"/>
    </location>
</feature>
<feature type="domain" description="MAM" evidence="6">
    <location>
        <begin position="2486"/>
        <end position="2649"/>
    </location>
</feature>
<dbReference type="SUPFAM" id="SSF57424">
    <property type="entry name" value="LDL receptor-like module"/>
    <property type="match status" value="3"/>
</dbReference>
<dbReference type="PROSITE" id="PS01209">
    <property type="entry name" value="LDLRA_1"/>
    <property type="match status" value="1"/>
</dbReference>
<evidence type="ECO:0000313" key="8">
    <source>
        <dbReference type="Proteomes" id="UP000663828"/>
    </source>
</evidence>
<feature type="domain" description="MAM" evidence="6">
    <location>
        <begin position="1078"/>
        <end position="1238"/>
    </location>
</feature>
<organism evidence="7 8">
    <name type="scientific">Adineta ricciae</name>
    <name type="common">Rotifer</name>
    <dbReference type="NCBI Taxonomy" id="249248"/>
    <lineage>
        <taxon>Eukaryota</taxon>
        <taxon>Metazoa</taxon>
        <taxon>Spiralia</taxon>
        <taxon>Gnathifera</taxon>
        <taxon>Rotifera</taxon>
        <taxon>Eurotatoria</taxon>
        <taxon>Bdelloidea</taxon>
        <taxon>Adinetida</taxon>
        <taxon>Adinetidae</taxon>
        <taxon>Adineta</taxon>
    </lineage>
</organism>
<keyword evidence="5" id="KW-0732">Signal</keyword>
<dbReference type="GO" id="GO:0016020">
    <property type="term" value="C:membrane"/>
    <property type="evidence" value="ECO:0007669"/>
    <property type="project" value="InterPro"/>
</dbReference>
<feature type="domain" description="MAM" evidence="6">
    <location>
        <begin position="4488"/>
        <end position="4657"/>
    </location>
</feature>
<dbReference type="InterPro" id="IPR002172">
    <property type="entry name" value="LDrepeatLR_classA_rpt"/>
</dbReference>
<feature type="region of interest" description="Disordered" evidence="4">
    <location>
        <begin position="171"/>
        <end position="195"/>
    </location>
</feature>
<evidence type="ECO:0000256" key="4">
    <source>
        <dbReference type="SAM" id="MobiDB-lite"/>
    </source>
</evidence>
<accession>A0A813UM67</accession>
<feature type="domain" description="MAM" evidence="6">
    <location>
        <begin position="1611"/>
        <end position="1774"/>
    </location>
</feature>
<dbReference type="Gene3D" id="2.60.120.200">
    <property type="match status" value="31"/>
</dbReference>
<feature type="domain" description="MAM" evidence="6">
    <location>
        <begin position="2995"/>
        <end position="3152"/>
    </location>
</feature>
<sequence>MNRFVFLFLFLYLTGIAAQSNIPNEDPGWRNDQDNSQKLEWHQFSSTTSDKQSFVLKYLDDKETLPSSQRHDARLIGTTHLSSRDAPSCLSFTYQITGDKSNKLSVFVHKQHVWRSRFVQGQSRTQVQLNISSFVSTDSSRIATQIVFNGQLAENAEIQVENIQISHQACPSISKQSTKKQSTEPKTSVHSRTTRSITSKAVPGYDCTFEQDFCGWTQGPNATLAWFREQPASNDLAGVVGPLTDHTYGNSTGYYVTTRLEIPVISFNDIDISELISPRLPDNTAAPMCADWWYQMHGTDDTELNVYLIVNENFTAPKAAWRRSGDQGRHWQHSQLQINPGDNITRVAYEVVALWSIRSEVSLDDLTLADGPCIQPDFYSIDCTFEEGHICGYSSDPTGQFAWTRGQGSTPSSSTGATQDHTLGTSLGHFMYVESSSPQRPGQKARLLSVFEQPDKGRCLEFWYHMYGKDIGQLNVYISTNTSAAGAMTLLWSRGANVGDVWRKAHVSTESTEPFRVIFEGVIGKGFEGDIAIDDVLRLSKSCKEPNDCDFEDDSFCGWENVKTDQFDWEITNGPSATSLVSGPLYDHTLGTSLGSYGYIDTNKNRKINDTAILISQSMANVGTNGMCLEFFYHMYGPGIGRLTAYLQLEGFQPLAMWTLAGEQQDDWLQAKVGFAVNSDHSLLLEAKIVELNDGDIGIDDISITNGYCNTLPPFAVPQDGFTTTPTPPTTKVTTPPRLPTAYDCDFETDECSAGWTIKGQPELTWIRTQGSTASQIDQHNPLYDHTGNQVQGHYLSLTPTKSTPFPNKNVTSQFVSKTMSNSRQCLEFWYFMYGSHVGLLNVEKLSGMFSQLRWSSTGGKGYEWYHAQVNLQSSTSNPSQFNVAIEGIWSGSNRGSIAIDDIALLDGACRTSTDQCDFESDDTICGFTNDQTGQFNWIRGLASVVQAGVNPNNDHTTLTGEGYYMLAEGKTRNANDRARLLTPVQDRTSGSCLHFWYFQHAATKQMKLNVFVAPQGPILWYHDGSLSNRWLYEQITISSPNQPWQAAFEAEVLTQNPDASVALDDVSITRGTCPKPGDCTFESDLCGWVNDDVDVEMDWLVGQGVHSFGTGPQYDHTTNTAQGKYLMIETSFPTKPGYRARLKSAVFDSTNSDARCFRFWYHMYGDSIGTLNVYLFNSTFTRLWSLSGSRGNNWYEGQVSYVSSVPHQIFVEGIAGKDYLGDISIDDFTFTTSNCSIRPIHDAVPTVGTTMPPTTTTTRTTVAPQSPWDCNFEQGVLCPTWTHDSSADFRWALQQGQTFSGNTGPSVDHTYGTPQGWYIYMEASYPQQENQRCRIVSEEITGQRCLQFWYHMYGMDIDTLNVYVKTNNQLNKPVWTRSRNQGDIWLKGQYAIFPPANTKFQIVFEGIVGKFHLGDIALDDIVVSDSCPKDDRLCTFEDTNICSYANDVAVQYNWVRTTGDDPFMNNNKPTTDHTDGTGNGAYMIVDVTQSLASATNQRARLISQTIVPNGEQCIEFWYYADAKVISTSSKLNLFVRPYTATSNSSDYLLWSKSILQERQWRISQQRVPHGLVVKPYQVVFEGIVYKSGIDMPTIAIDDVFIRDRACLEPGDCDFENGMCTWRSMLLFGNATWMIGSGSSKPPYNGPQNDHTLGADNGQYLLLSSSFTNQQTVVAVIQSETFPPTSRAGRCLTFWYIMRGSQLGRVDVSISTSKDTSMIWAFGTTSQGDTWNFASIGFYTDDDYTIIIEGTVNGQMQGYYAIDDLDIRDSFCGTTPTNAGMTILTTPAIVTRPTTPAQIPSIYDCTFEVDFCSWTHRADAKLNWTRNQGKTDSFETGPQFDVTTHTDQGWYIYLETSHPAVLNDTARLQSPSIAGSTTKCFEFWYHMYGSDINRLDILTIDSSDQETTVWSREGTQGNVWRLGKVKLNDITNEYSIIIQGVSGSDFQGDIALDDLVLIDGNCPSDLPLECDFDDEGICGFTHDITQKHQWTRHKGATPGLSSGPSVDHTTQSVNGYYMYTPSASSIKAGEKARIMSPWMNKTSGQCLSFWYHSYGVDVGSLTVYRRVESSDDLYPIWKVNYNFGDMWNAAEISIPYTNEPYAIVFESEYGIGYFGDLAIDDVFIRNGACPVLGSCTFESIDFCTWHNLRAPQDEFDWLIGHGETDSAFTGPTVDHTYNDQFGYYAFIEASYPRREGDRAILESTIFLPTSTIGSCFSFWYHMYGEIGALNVYIKSFKAKEPLWIWTLQGDKGNQWLNGQVTIRSSAYFRLQIEGVIGTSFQGDAAIDDLRIFENPCVLTPSDADPTLLPPSTTTTLAPTTPISLGPYDCTFETGICNGWDNMANNRFNWTRVQALSTPAPLIDHTTHTGQGYYMTANLGQRQKNDYARFKAPLLNDLQCMTFYYHIYGHGGTLNVYMALGDNLGLPLWTRTGSQGDVWRFGRTAVSKSNTNVVFEAVAGSNAIGSVSIDDVIFTPGSCKESAAIGGSCTFIDYNQCGFTQNATVSSLTWKTYSGGASALRTTPIPYDHTTGTNLGSYVYLDLENQGENLSGSLFSLMYEGTKNNTYCVEFYYVLVGSNTSLTVYSETDTGIKRPIFTRSYDHGLSWVKGEASVTSNSNFRIVFTVTTGYFRQGFVALDDYTYKSGECGFRQNECSFDDGSLCSWTNAADNQFDWLAQKGTTVTTNTGPSGDHTTGNGYYLYIETSSPAQVGWKARLESEIYFDNSVNCFGFWYHMYGAHIGRLSVYLRSLGPNNFTSETLVWVLAGPQGNNWRHGFAPITANGRYQIIIEGVRGKSFEGDIAIDDIGISTTHSCTLQPVDADPIQVSQQAIACGFEENFCQWQHDPTGKFNWTRHTESTASLDTGPSSGADSSPYYIYIEASLPQLPGDRAGIISPVISKAKSAMCFQFYYHMWGSHIGALQVSAVQNTPNGQQQVLLWERNETQAKEWRTTYLNLRDIPYDFALKIDGFVGNGWEGDIAMDEFFLLDDECPPSVWCDFESNFCGWTNDTTGDFYWTRTQKATDTDGTGPTTDHTTGTDRGYYLYIETSSPRKPGDKARIVSPMYPASSSVCLKFHYHMYGASIGTLNVLLASTKQVLWTKSGNLGNRWRFGHVTVRSNDQYQVVFEGIVGSSFQGDIAIDDIMIANGVCEEEGSCTFEDATFCGFYNTREEDDFDWALIQGETSSDNTGPLADHTTGTSAGYYVYIESSAPQKLGDKAWLVSEVLESPKGACLDFWYHMKGGTTGNLTVLHRNMDKQPTTLWSKEGDQGDNWLNAKIDIPVTNDHYNFIFEGVVGDGFESDIALDDISLVQGGNCAFLASTTQAPVTPQTAAYECDFEDGSFCDWQVESDDKWVVSSGQTAVYGKAPLIDHTKQNVLGKYAYVPIEGKGGPPYFATLGIRSLPRGVTFCLDFWYQSFISSTTSLNVYMQNGTAAAVVLWSRPGTTVRDQWTHTSINLGTIRGPTHVTISSNVVPTSTGYVALDDVRILNGACPAPRVCDFEDPSICGYQNDAKADFSWSRHRGSTSSSATGATNDHTYGTGIGYYMYIETSSPQKQGDKARLISPEYKVAAGGSCLQFFYHMWGASTGALNVYLKVGQTLEGRPLWALSGDQGDFWRPARATIRTNSKYQVVFEGVVGPGYTGDISIDDVSISAGPCSAPGSCTFEQDLCAWTPSNQKNNFDWYRLSPKQIGLLYNNTDYPSTDTTINNPYGHYLWSASDFRSNKPNQASFLYSEILLAYQYQGGACVTFSYYLVGSATLNLYSRPRPAGQNASLIWTQTDDHFDYWLQKELDIPVVASDFEIFFEGKFNPDTPTSAIALDDLHVHGTPCSQIDTTPSPSVPFDCGDGTTVPQSLVCNFITDCANGRDEQECADCTFEQGTCRWLDISIGPYSWSRDQGNTVAPLHFGPVVDHTTHTGRGFYMYVKPSDGLFWDDATFELQQVLQPSSSGCVLEFWHHMLDHQFLSVHLLEGDDSVEIWEEDHAHGDQWESVTLPLGRIARPWRIQFLAERSWGDGTVAIDDVSLKNCQFPPVRSNCTAKQFRCARNACIPLDKVCDFSDDCGDNSDEVNCQKYIMCSFEEPTGMCGWSQDSDNNVDWELGQGETDSYSTGPKRDHTLGLPSGHFIFLEASHPAVQGDRARIASPVLNSTGFSCDFRFFWHMYGEDIGALNVYTRTTYGGAMNKIWSKVGEVGDYWSRTDLSLIIGQPFQIVLEAVVGDGYAGDIAIDDTSFTPGCVLANIDLVTVATPVPDTTTPNPCAATNQFMCIENGQCIDKANVCDFKVDCPQPGGSDEAECGACTFDANNGTTCGWKDYSFGDTKWKLTTGNTYLGPPGDHTTGSGFYMSVPDSDSFAFASMRTPTIGPTATECQFRFWYYLDIDKSQSSSRISIYYRRESDNFQTFQFIQRIDEPTGAQWKQAVIDIGERSERIVIGIKFDFEYRQENYMKHILFSEIDGTPTAQNAVAIDDVDFYSCDVAAPPALGLPIDCTFENGWCNFFHDPRADFQWERTNTATFTSNTGPGFDHTTGSGYYLFVEASYPRVPNDRARILSGYQYPSSTPQCLTFWYHMFGADIGTLNVYVQTLPTGSSTVSSKLIWSKSSTQGNVWRRATQTLNNLNSTGMYGWRVAFEGVVGKGFLGDIALDDIFLSSSECPATRTCDFELGLCDFQPNPQGSWIQQQASNLSNFINEDHTSSTSLGHFAMAIQDNSKLRSKQYPYAGDECLRFWYFVNGPDGTTGKLTVAKQSSSTSTEAEIWSNDLYENVWRYSQVAVNGLQNPFFYLFQASKSSAEVVIGIDDVLLTLGYCPPPINCDFEGPDICSWTQMKDDTFDWLLQSGATDSFGTGPTVDHTTNSPQGHYVYIETSSPTKINDTARIISEQLVTGQGCFSLWYHMHGEDIGALVIYTSTKSNPKTEANRITGEQGNLWKQLTTDLAVNLQNRESVRIIVEGIAGNSFQGDIAIDDITWSPGATCTSLDTTTTTGTPTAPVTYPPTIYDCDFECNCTCNWKHDDTLPFNWIVRKGSTSTFDTGPDGDHTTGSSQGHFIYIESSSPAKPNDTARLISPDLIASTEQQCFRFYYHMFGSYVYRLNIYSRINGNLGKALWQKEGNQGNQWYLGRIQLLGNVEQTVGQPYQLVLEGIVGKGYLGDISVDDLAVNVGPCPISSVCDFESSDLCDYVNEPTNTIDWVRYQAGTDPLIPATDVSYGSSHGHFMFLKGNNTAQVSSSRLVTPLYPDTSGSCIRWYMILENTATLRVRTTALGSLNPNVLYTIRGTQGSQWKLTQTTVRSSTPYHIIFEGHLNHTNGVLDSIALDDVSIRSGACDLLGSCDFEQGLCGYQFMKADFDWKRTSYNIEIFSAPQFDHTTNTRAGFYLWIERRQSTQGKKARIESELIPVGINCVSFWYYMNNTVGAELNVYIRDPRSDFYNKIWSTDTIHGSFWVLQEVTVRPNMTVNGTNMFTIVYEGVVGSKTGDLAIDDLSIRSGSCQSSTPPQNMYKCLDGTLIPKAKVCDFVVDCKGGDDERSCGNCTFDGTSNSLCGWSD</sequence>
<feature type="domain" description="MAM" evidence="6">
    <location>
        <begin position="743"/>
        <end position="912"/>
    </location>
</feature>
<feature type="disulfide bond" evidence="3">
    <location>
        <begin position="4057"/>
        <end position="4072"/>
    </location>
</feature>
<dbReference type="PROSITE" id="PS50060">
    <property type="entry name" value="MAM_2"/>
    <property type="match status" value="31"/>
</dbReference>
<dbReference type="SUPFAM" id="SSF49899">
    <property type="entry name" value="Concanavalin A-like lectins/glucanases"/>
    <property type="match status" value="30"/>
</dbReference>
<proteinExistence type="predicted"/>
<feature type="domain" description="MAM" evidence="6">
    <location>
        <begin position="3662"/>
        <end position="3833"/>
    </location>
</feature>
<feature type="domain" description="MAM" evidence="6">
    <location>
        <begin position="3154"/>
        <end position="3318"/>
    </location>
</feature>
<gene>
    <name evidence="7" type="ORF">XAT740_LOCUS4373</name>
</gene>